<dbReference type="PROSITE" id="PS50893">
    <property type="entry name" value="ABC_TRANSPORTER_2"/>
    <property type="match status" value="2"/>
</dbReference>
<dbReference type="EMBL" id="FRAR01000020">
    <property type="protein sequence ID" value="SHK68593.1"/>
    <property type="molecule type" value="Genomic_DNA"/>
</dbReference>
<dbReference type="InterPro" id="IPR003593">
    <property type="entry name" value="AAA+_ATPase"/>
</dbReference>
<evidence type="ECO:0000256" key="5">
    <source>
        <dbReference type="ARBA" id="ARBA00022741"/>
    </source>
</evidence>
<evidence type="ECO:0000313" key="10">
    <source>
        <dbReference type="EMBL" id="SHK68593.1"/>
    </source>
</evidence>
<dbReference type="FunFam" id="3.40.50.300:FF:000127">
    <property type="entry name" value="Ribose import ATP-binding protein RbsA"/>
    <property type="match status" value="1"/>
</dbReference>
<evidence type="ECO:0000256" key="4">
    <source>
        <dbReference type="ARBA" id="ARBA00022737"/>
    </source>
</evidence>
<dbReference type="OrthoDB" id="9771863at2"/>
<evidence type="ECO:0000256" key="1">
    <source>
        <dbReference type="ARBA" id="ARBA00004202"/>
    </source>
</evidence>
<keyword evidence="8" id="KW-0472">Membrane</keyword>
<dbReference type="GO" id="GO:0016887">
    <property type="term" value="F:ATP hydrolysis activity"/>
    <property type="evidence" value="ECO:0007669"/>
    <property type="project" value="InterPro"/>
</dbReference>
<dbReference type="Gene3D" id="3.40.50.300">
    <property type="entry name" value="P-loop containing nucleotide triphosphate hydrolases"/>
    <property type="match status" value="2"/>
</dbReference>
<feature type="domain" description="ABC transporter" evidence="9">
    <location>
        <begin position="6"/>
        <end position="241"/>
    </location>
</feature>
<dbReference type="PROSITE" id="PS00211">
    <property type="entry name" value="ABC_TRANSPORTER_1"/>
    <property type="match status" value="2"/>
</dbReference>
<dbReference type="STRING" id="1121421.SAMN02745123_02763"/>
<gene>
    <name evidence="10" type="ORF">SAMN02745123_02763</name>
</gene>
<keyword evidence="7" id="KW-1278">Translocase</keyword>
<organism evidence="10 11">
    <name type="scientific">Desulforamulus aeronauticus DSM 10349</name>
    <dbReference type="NCBI Taxonomy" id="1121421"/>
    <lineage>
        <taxon>Bacteria</taxon>
        <taxon>Bacillati</taxon>
        <taxon>Bacillota</taxon>
        <taxon>Clostridia</taxon>
        <taxon>Eubacteriales</taxon>
        <taxon>Peptococcaceae</taxon>
        <taxon>Desulforamulus</taxon>
    </lineage>
</organism>
<accession>A0A1M6UHG2</accession>
<dbReference type="RefSeq" id="WP_139257380.1">
    <property type="nucleotide sequence ID" value="NZ_FRAR01000020.1"/>
</dbReference>
<evidence type="ECO:0000256" key="3">
    <source>
        <dbReference type="ARBA" id="ARBA00022475"/>
    </source>
</evidence>
<evidence type="ECO:0000313" key="11">
    <source>
        <dbReference type="Proteomes" id="UP000183997"/>
    </source>
</evidence>
<dbReference type="CDD" id="cd03215">
    <property type="entry name" value="ABC_Carb_Monos_II"/>
    <property type="match status" value="1"/>
</dbReference>
<dbReference type="CDD" id="cd03216">
    <property type="entry name" value="ABC_Carb_Monos_I"/>
    <property type="match status" value="1"/>
</dbReference>
<dbReference type="InterPro" id="IPR017871">
    <property type="entry name" value="ABC_transporter-like_CS"/>
</dbReference>
<protein>
    <submittedName>
        <fullName evidence="10">Nucleoside ABC transporter ATP-binding protein</fullName>
    </submittedName>
</protein>
<proteinExistence type="predicted"/>
<keyword evidence="4" id="KW-0677">Repeat</keyword>
<evidence type="ECO:0000256" key="7">
    <source>
        <dbReference type="ARBA" id="ARBA00022967"/>
    </source>
</evidence>
<dbReference type="GO" id="GO:0005524">
    <property type="term" value="F:ATP binding"/>
    <property type="evidence" value="ECO:0007669"/>
    <property type="project" value="UniProtKB-KW"/>
</dbReference>
<evidence type="ECO:0000256" key="2">
    <source>
        <dbReference type="ARBA" id="ARBA00022448"/>
    </source>
</evidence>
<evidence type="ECO:0000256" key="6">
    <source>
        <dbReference type="ARBA" id="ARBA00022840"/>
    </source>
</evidence>
<dbReference type="Pfam" id="PF00005">
    <property type="entry name" value="ABC_tran"/>
    <property type="match status" value="2"/>
</dbReference>
<keyword evidence="6 10" id="KW-0067">ATP-binding</keyword>
<feature type="domain" description="ABC transporter" evidence="9">
    <location>
        <begin position="259"/>
        <end position="503"/>
    </location>
</feature>
<keyword evidence="2" id="KW-0813">Transport</keyword>
<dbReference type="InterPro" id="IPR050107">
    <property type="entry name" value="ABC_carbohydrate_import_ATPase"/>
</dbReference>
<evidence type="ECO:0000259" key="9">
    <source>
        <dbReference type="PROSITE" id="PS50893"/>
    </source>
</evidence>
<dbReference type="AlphaFoldDB" id="A0A1M6UHG2"/>
<dbReference type="InterPro" id="IPR027417">
    <property type="entry name" value="P-loop_NTPase"/>
</dbReference>
<keyword evidence="3" id="KW-1003">Cell membrane</keyword>
<name>A0A1M6UHG2_9FIRM</name>
<dbReference type="GO" id="GO:0005886">
    <property type="term" value="C:plasma membrane"/>
    <property type="evidence" value="ECO:0007669"/>
    <property type="project" value="UniProtKB-SubCell"/>
</dbReference>
<dbReference type="SMART" id="SM00382">
    <property type="entry name" value="AAA"/>
    <property type="match status" value="1"/>
</dbReference>
<reference evidence="11" key="1">
    <citation type="submission" date="2016-11" db="EMBL/GenBank/DDBJ databases">
        <authorList>
            <person name="Varghese N."/>
            <person name="Submissions S."/>
        </authorList>
    </citation>
    <scope>NUCLEOTIDE SEQUENCE [LARGE SCALE GENOMIC DNA]</scope>
    <source>
        <strain evidence="11">DSM 10349</strain>
    </source>
</reference>
<sequence>MQSYAVEMQGITKRFKGNVANNQVDFRLIKGSIHGLLGENGAGKTTLMNILFGLYQPEEGQIKINGSAVVLNNPTQAMNLGIGMVHQHFMLVRPMTVVENMMLGLPSQRGPLLDKAKVEASLRELSGKYNLKVDPKAKIRQLSVGEQQRVEILSVLYRGAEILILDEPTAVLTPQESTELFKILKLMRDDGKSIILITHKLEEILEIADEVTVLRDGCRVGGEPITPATTKSDLTNLMVGREIVCNFAEKPPCTGKTRLVVDQLMLKDEHKLPVLNGINFSIREGEIVGLAGVDGNGQKELCEVLTGLKPSSSGKILLDGQELIGKKPSGFIKEGIAHIPEDRHKTGLAMGFDIATNLIIKEYHSPRFSFRGLLNFKAIQDNAKRLLEEYKIKASGQEAKAKDLSGGNQQKIILAREITSSPRVIIANQPTRGLDIGATMYVREKLMEQRAQGVSILLISADLEEILQISDRIAVIYEGQIKGIMDNKNVSIEEIGMMMAGVESGEKAAC</sequence>
<dbReference type="SUPFAM" id="SSF52540">
    <property type="entry name" value="P-loop containing nucleoside triphosphate hydrolases"/>
    <property type="match status" value="2"/>
</dbReference>
<keyword evidence="11" id="KW-1185">Reference proteome</keyword>
<comment type="subcellular location">
    <subcellularLocation>
        <location evidence="1">Cell membrane</location>
        <topology evidence="1">Peripheral membrane protein</topology>
    </subcellularLocation>
</comment>
<dbReference type="PANTHER" id="PTHR43790">
    <property type="entry name" value="CARBOHYDRATE TRANSPORT ATP-BINDING PROTEIN MG119-RELATED"/>
    <property type="match status" value="1"/>
</dbReference>
<keyword evidence="5" id="KW-0547">Nucleotide-binding</keyword>
<evidence type="ECO:0000256" key="8">
    <source>
        <dbReference type="ARBA" id="ARBA00023136"/>
    </source>
</evidence>
<dbReference type="InterPro" id="IPR003439">
    <property type="entry name" value="ABC_transporter-like_ATP-bd"/>
</dbReference>
<dbReference type="PANTHER" id="PTHR43790:SF4">
    <property type="entry name" value="GUANOSINE IMPORT ATP-BINDING PROTEIN NUPO"/>
    <property type="match status" value="1"/>
</dbReference>
<dbReference type="Proteomes" id="UP000183997">
    <property type="component" value="Unassembled WGS sequence"/>
</dbReference>